<evidence type="ECO:0000256" key="1">
    <source>
        <dbReference type="ARBA" id="ARBA00009981"/>
    </source>
</evidence>
<gene>
    <name evidence="3" type="ORF">SAMN05192543_105476</name>
</gene>
<accession>A0A1I3NQF8</accession>
<dbReference type="EMBL" id="FOQU01000005">
    <property type="protein sequence ID" value="SFJ11494.1"/>
    <property type="molecule type" value="Genomic_DNA"/>
</dbReference>
<dbReference type="PANTHER" id="PTHR33713">
    <property type="entry name" value="ANTITOXIN YAFN-RELATED"/>
    <property type="match status" value="1"/>
</dbReference>
<dbReference type="Pfam" id="PF02604">
    <property type="entry name" value="PhdYeFM_antitox"/>
    <property type="match status" value="1"/>
</dbReference>
<comment type="function">
    <text evidence="2">Antitoxin component of a type II toxin-antitoxin (TA) system.</text>
</comment>
<dbReference type="AlphaFoldDB" id="A0A1I3NQF8"/>
<sequence>MEAILADQSVGISELKANPTAVVEQAHGQPVALLNRNKPIAYIVPAARWEKLLDMLDDIQLAQIVKERESEPRVKVDINAV</sequence>
<dbReference type="PANTHER" id="PTHR33713:SF10">
    <property type="entry name" value="ANTITOXIN YAFN"/>
    <property type="match status" value="1"/>
</dbReference>
<evidence type="ECO:0000256" key="2">
    <source>
        <dbReference type="RuleBase" id="RU362080"/>
    </source>
</evidence>
<keyword evidence="4" id="KW-1185">Reference proteome</keyword>
<dbReference type="Proteomes" id="UP000199548">
    <property type="component" value="Unassembled WGS sequence"/>
</dbReference>
<comment type="similarity">
    <text evidence="1 2">Belongs to the phD/YefM antitoxin family.</text>
</comment>
<proteinExistence type="inferred from homology"/>
<dbReference type="InterPro" id="IPR051405">
    <property type="entry name" value="phD/YefM_antitoxin"/>
</dbReference>
<evidence type="ECO:0000313" key="4">
    <source>
        <dbReference type="Proteomes" id="UP000199548"/>
    </source>
</evidence>
<organism evidence="3 4">
    <name type="scientific">Paraburkholderia megapolitana</name>
    <dbReference type="NCBI Taxonomy" id="420953"/>
    <lineage>
        <taxon>Bacteria</taxon>
        <taxon>Pseudomonadati</taxon>
        <taxon>Pseudomonadota</taxon>
        <taxon>Betaproteobacteria</taxon>
        <taxon>Burkholderiales</taxon>
        <taxon>Burkholderiaceae</taxon>
        <taxon>Paraburkholderia</taxon>
    </lineage>
</organism>
<dbReference type="InterPro" id="IPR036165">
    <property type="entry name" value="YefM-like_sf"/>
</dbReference>
<dbReference type="SUPFAM" id="SSF143120">
    <property type="entry name" value="YefM-like"/>
    <property type="match status" value="1"/>
</dbReference>
<dbReference type="RefSeq" id="WP_091014378.1">
    <property type="nucleotide sequence ID" value="NZ_CP041745.1"/>
</dbReference>
<name>A0A1I3NQF8_9BURK</name>
<dbReference type="OrthoDB" id="5297687at2"/>
<reference evidence="3 4" key="1">
    <citation type="submission" date="2016-10" db="EMBL/GenBank/DDBJ databases">
        <authorList>
            <person name="de Groot N.N."/>
        </authorList>
    </citation>
    <scope>NUCLEOTIDE SEQUENCE [LARGE SCALE GENOMIC DNA]</scope>
    <source>
        <strain evidence="3 4">LMG 23650</strain>
    </source>
</reference>
<dbReference type="NCBIfam" id="TIGR01552">
    <property type="entry name" value="phd_fam"/>
    <property type="match status" value="1"/>
</dbReference>
<protein>
    <recommendedName>
        <fullName evidence="2">Antitoxin</fullName>
    </recommendedName>
</protein>
<dbReference type="STRING" id="420953.SAMN05192543_105476"/>
<evidence type="ECO:0000313" key="3">
    <source>
        <dbReference type="EMBL" id="SFJ11494.1"/>
    </source>
</evidence>
<dbReference type="InterPro" id="IPR006442">
    <property type="entry name" value="Antitoxin_Phd/YefM"/>
</dbReference>